<gene>
    <name evidence="1" type="ORF">PFR_JS23_74</name>
</gene>
<sequence length="337" mass="33729">MAVPGARRGRRRVVGIVLLVVALVAAGAGVVWLVVDGTGHKDASAVRASAPAGGPAMVSVRRQDIAPVLTSTSQSSAQPHYLVTAPAAGHIEYTRGLTTAVQAAQPAPAAQPVASAAPATAAPEDGAQPAPAAPATTAPVAAAPVVPKTAADVKAGEVLFWVDDLAVVAPADCLLQNWVSGEVDVPGYIPVAECTYPGFGLVTQIKPVDSYRILSGIVGAKGVFDDGPGPFDCPMLPATGGGDGGTPMVCLVPTTVRALAGVPGRVAIRSQLVAGALVVPRSAVRGLVDTGVVGLQQGNQIVQRTVKLGVTDGAVVQVTDGLSLDQQITRDAPEVGS</sequence>
<evidence type="ECO:0000313" key="1">
    <source>
        <dbReference type="EMBL" id="SCQ74035.1"/>
    </source>
</evidence>
<dbReference type="Proteomes" id="UP000250080">
    <property type="component" value="Chromosome I"/>
</dbReference>
<evidence type="ECO:0000313" key="2">
    <source>
        <dbReference type="Proteomes" id="UP000250080"/>
    </source>
</evidence>
<accession>A0A341FDW4</accession>
<reference evidence="1 2" key="1">
    <citation type="submission" date="2016-09" db="EMBL/GenBank/DDBJ databases">
        <authorList>
            <person name="Laine KS P."/>
        </authorList>
    </citation>
    <scope>NUCLEOTIDE SEQUENCE [LARGE SCALE GENOMIC DNA]</scope>
    <source>
        <strain evidence="1">PFRJS-23</strain>
    </source>
</reference>
<organism evidence="1 2">
    <name type="scientific">Propionibacterium freudenreichii</name>
    <dbReference type="NCBI Taxonomy" id="1744"/>
    <lineage>
        <taxon>Bacteria</taxon>
        <taxon>Bacillati</taxon>
        <taxon>Actinomycetota</taxon>
        <taxon>Actinomycetes</taxon>
        <taxon>Propionibacteriales</taxon>
        <taxon>Propionibacteriaceae</taxon>
        <taxon>Propionibacterium</taxon>
    </lineage>
</organism>
<dbReference type="Gene3D" id="2.40.420.20">
    <property type="match status" value="1"/>
</dbReference>
<dbReference type="AlphaFoldDB" id="A0A341FDW4"/>
<protein>
    <submittedName>
        <fullName evidence="1">Uncharacterized protein</fullName>
    </submittedName>
</protein>
<proteinExistence type="predicted"/>
<dbReference type="RefSeq" id="WP_147628948.1">
    <property type="nucleotide sequence ID" value="NZ_CP018002.1"/>
</dbReference>
<dbReference type="EMBL" id="LT618793">
    <property type="protein sequence ID" value="SCQ74035.1"/>
    <property type="molecule type" value="Genomic_DNA"/>
</dbReference>
<name>A0A341FDW4_9ACTN</name>